<name>A0A2K6NIG5_RHIRO</name>
<reference evidence="13" key="1">
    <citation type="submission" date="2025-08" db="UniProtKB">
        <authorList>
            <consortium name="Ensembl"/>
        </authorList>
    </citation>
    <scope>IDENTIFICATION</scope>
</reference>
<evidence type="ECO:0000256" key="6">
    <source>
        <dbReference type="ARBA" id="ARBA00022989"/>
    </source>
</evidence>
<keyword evidence="7 11" id="KW-0560">Oxidoreductase</keyword>
<protein>
    <recommendedName>
        <fullName evidence="12">3-beta hydroxysteroid dehydrogenase/isomerase domain-containing protein</fullName>
    </recommendedName>
</protein>
<dbReference type="GO" id="GO:0005789">
    <property type="term" value="C:endoplasmic reticulum membrane"/>
    <property type="evidence" value="ECO:0007669"/>
    <property type="project" value="UniProtKB-SubCell"/>
</dbReference>
<dbReference type="GeneTree" id="ENSGT00940000161374"/>
<evidence type="ECO:0000256" key="8">
    <source>
        <dbReference type="ARBA" id="ARBA00023027"/>
    </source>
</evidence>
<evidence type="ECO:0000259" key="12">
    <source>
        <dbReference type="Pfam" id="PF01073"/>
    </source>
</evidence>
<evidence type="ECO:0000256" key="5">
    <source>
        <dbReference type="ARBA" id="ARBA00022824"/>
    </source>
</evidence>
<dbReference type="SUPFAM" id="SSF51735">
    <property type="entry name" value="NAD(P)-binding Rossmann-fold domains"/>
    <property type="match status" value="1"/>
</dbReference>
<dbReference type="GO" id="GO:0006702">
    <property type="term" value="P:androgen biosynthetic process"/>
    <property type="evidence" value="ECO:0007669"/>
    <property type="project" value="UniProtKB-ARBA"/>
</dbReference>
<evidence type="ECO:0000256" key="2">
    <source>
        <dbReference type="ARBA" id="ARBA00004389"/>
    </source>
</evidence>
<keyword evidence="14" id="KW-1185">Reference proteome</keyword>
<dbReference type="GO" id="GO:0016616">
    <property type="term" value="F:oxidoreductase activity, acting on the CH-OH group of donors, NAD or NADP as acceptor"/>
    <property type="evidence" value="ECO:0007669"/>
    <property type="project" value="InterPro"/>
</dbReference>
<comment type="subcellular location">
    <subcellularLocation>
        <location evidence="2">Endoplasmic reticulum membrane</location>
        <topology evidence="2">Single-pass membrane protein</topology>
    </subcellularLocation>
    <subcellularLocation>
        <location evidence="1">Mitochondrion membrane</location>
        <topology evidence="1">Single-pass membrane protein</topology>
    </subcellularLocation>
</comment>
<dbReference type="PANTHER" id="PTHR43245:SF51">
    <property type="entry name" value="SHORT CHAIN DEHYDROGENASE_REDUCTASE FAMILY 42E, MEMBER 2"/>
    <property type="match status" value="1"/>
</dbReference>
<evidence type="ECO:0000256" key="7">
    <source>
        <dbReference type="ARBA" id="ARBA00023002"/>
    </source>
</evidence>
<proteinExistence type="inferred from homology"/>
<dbReference type="Proteomes" id="UP000233200">
    <property type="component" value="Unplaced"/>
</dbReference>
<dbReference type="InterPro" id="IPR036291">
    <property type="entry name" value="NAD(P)-bd_dom_sf"/>
</dbReference>
<evidence type="ECO:0000256" key="9">
    <source>
        <dbReference type="ARBA" id="ARBA00023128"/>
    </source>
</evidence>
<accession>A0A2K6NIG5</accession>
<dbReference type="Gene3D" id="3.40.50.720">
    <property type="entry name" value="NAD(P)-binding Rossmann-like Domain"/>
    <property type="match status" value="1"/>
</dbReference>
<dbReference type="PANTHER" id="PTHR43245">
    <property type="entry name" value="BIFUNCTIONAL POLYMYXIN RESISTANCE PROTEIN ARNA"/>
    <property type="match status" value="1"/>
</dbReference>
<keyword evidence="9" id="KW-0496">Mitochondrion</keyword>
<dbReference type="InterPro" id="IPR002225">
    <property type="entry name" value="3Beta_OHSteriod_DH/Estase"/>
</dbReference>
<dbReference type="Ensembl" id="ENSRROT00000018324.1">
    <property type="protein sequence ID" value="ENSRROP00000004080.1"/>
    <property type="gene ID" value="ENSRROG00000016486.1"/>
</dbReference>
<evidence type="ECO:0000256" key="3">
    <source>
        <dbReference type="ARBA" id="ARBA00009219"/>
    </source>
</evidence>
<keyword evidence="10" id="KW-0472">Membrane</keyword>
<reference evidence="13" key="2">
    <citation type="submission" date="2025-09" db="UniProtKB">
        <authorList>
            <consortium name="Ensembl"/>
        </authorList>
    </citation>
    <scope>IDENTIFICATION</scope>
</reference>
<dbReference type="AlphaFoldDB" id="A0A2K6NIG5"/>
<evidence type="ECO:0000313" key="13">
    <source>
        <dbReference type="Ensembl" id="ENSRROP00000004080.1"/>
    </source>
</evidence>
<evidence type="ECO:0000256" key="1">
    <source>
        <dbReference type="ARBA" id="ARBA00004304"/>
    </source>
</evidence>
<evidence type="ECO:0000256" key="11">
    <source>
        <dbReference type="RuleBase" id="RU004475"/>
    </source>
</evidence>
<dbReference type="Pfam" id="PF01073">
    <property type="entry name" value="3Beta_HSD"/>
    <property type="match status" value="1"/>
</dbReference>
<keyword evidence="6" id="KW-1133">Transmembrane helix</keyword>
<comment type="similarity">
    <text evidence="3 11">Belongs to the 3-beta-HSD family.</text>
</comment>
<keyword evidence="8" id="KW-0520">NAD</keyword>
<keyword evidence="4" id="KW-0812">Transmembrane</keyword>
<keyword evidence="5" id="KW-0256">Endoplasmic reticulum</keyword>
<feature type="domain" description="3-beta hydroxysteroid dehydrogenase/isomerase" evidence="12">
    <location>
        <begin position="7"/>
        <end position="284"/>
    </location>
</feature>
<dbReference type="STRING" id="61622.ENSRROP00000004080"/>
<organism evidence="13 14">
    <name type="scientific">Rhinopithecus roxellana</name>
    <name type="common">Golden snub-nosed monkey</name>
    <name type="synonym">Pygathrix roxellana</name>
    <dbReference type="NCBI Taxonomy" id="61622"/>
    <lineage>
        <taxon>Eukaryota</taxon>
        <taxon>Metazoa</taxon>
        <taxon>Chordata</taxon>
        <taxon>Craniata</taxon>
        <taxon>Vertebrata</taxon>
        <taxon>Euteleostomi</taxon>
        <taxon>Mammalia</taxon>
        <taxon>Eutheria</taxon>
        <taxon>Euarchontoglires</taxon>
        <taxon>Primates</taxon>
        <taxon>Haplorrhini</taxon>
        <taxon>Catarrhini</taxon>
        <taxon>Cercopithecidae</taxon>
        <taxon>Colobinae</taxon>
        <taxon>Rhinopithecus</taxon>
    </lineage>
</organism>
<dbReference type="OMA" id="DTFYTCA"/>
<dbReference type="FunFam" id="3.40.50.720:FF:000220">
    <property type="entry name" value="3 beta-hydroxysteroid dehydrogenase/Delta 5--&gt;4-isomerase type 1"/>
    <property type="match status" value="1"/>
</dbReference>
<evidence type="ECO:0000313" key="14">
    <source>
        <dbReference type="Proteomes" id="UP000233200"/>
    </source>
</evidence>
<evidence type="ECO:0000256" key="4">
    <source>
        <dbReference type="ARBA" id="ARBA00022692"/>
    </source>
</evidence>
<dbReference type="InterPro" id="IPR050177">
    <property type="entry name" value="Lipid_A_modif_metabolic_enz"/>
</dbReference>
<evidence type="ECO:0000256" key="10">
    <source>
        <dbReference type="ARBA" id="ARBA00023136"/>
    </source>
</evidence>
<sequence length="346" mass="38872">MMGWSCLVTGAGGFLGQRIICLLVEETELKEIRALDKAFRPRLREEFSKLQNKTKLTVLEGDILDEPFLKRACQDVSVVIHTACIIDVFGVIHRESIMNVNVNGTQLLLEACVQDSVPVFIYPSALEVAGPNSYKEIIENAHERDCLENTWSAPYPHSKKLAEKAVLAANGRTLKNGDTFYTCALRPMYICGEGSPFLTANINEALNNNGILSSVGKFSAVNPVYIGNVAWAHILALRALRDPKKALSVPGQFYYISDDTSHQRYDNLNYILSKEFGLRLDSRWNQGTGLVSLKLSNSVFTFSYKKAQRDLAYEPLYIWEEAKQKTVEWVGSLVDRHKETLKSKTQ</sequence>
<dbReference type="GO" id="GO:0031966">
    <property type="term" value="C:mitochondrial membrane"/>
    <property type="evidence" value="ECO:0007669"/>
    <property type="project" value="UniProtKB-SubCell"/>
</dbReference>